<keyword evidence="4 10" id="KW-0067">ATP-binding</keyword>
<evidence type="ECO:0000256" key="3">
    <source>
        <dbReference type="ARBA" id="ARBA00022741"/>
    </source>
</evidence>
<dbReference type="InterPro" id="IPR017871">
    <property type="entry name" value="ABC_transporter-like_CS"/>
</dbReference>
<evidence type="ECO:0000256" key="5">
    <source>
        <dbReference type="ARBA" id="ARBA00022989"/>
    </source>
</evidence>
<dbReference type="Pfam" id="PF00664">
    <property type="entry name" value="ABC_membrane"/>
    <property type="match status" value="1"/>
</dbReference>
<dbReference type="PANTHER" id="PTHR24221">
    <property type="entry name" value="ATP-BINDING CASSETTE SUB-FAMILY B"/>
    <property type="match status" value="1"/>
</dbReference>
<dbReference type="InterPro" id="IPR003439">
    <property type="entry name" value="ABC_transporter-like_ATP-bd"/>
</dbReference>
<dbReference type="Pfam" id="PF00005">
    <property type="entry name" value="ABC_tran"/>
    <property type="match status" value="1"/>
</dbReference>
<comment type="subcellular location">
    <subcellularLocation>
        <location evidence="1">Cell membrane</location>
        <topology evidence="1">Multi-pass membrane protein</topology>
    </subcellularLocation>
</comment>
<gene>
    <name evidence="10" type="ORF">K1X11_004980</name>
</gene>
<evidence type="ECO:0000313" key="10">
    <source>
        <dbReference type="EMBL" id="WRQ88747.1"/>
    </source>
</evidence>
<feature type="transmembrane region" description="Helical" evidence="7">
    <location>
        <begin position="167"/>
        <end position="186"/>
    </location>
</feature>
<dbReference type="SMART" id="SM00382">
    <property type="entry name" value="AAA"/>
    <property type="match status" value="1"/>
</dbReference>
<evidence type="ECO:0000256" key="7">
    <source>
        <dbReference type="SAM" id="Phobius"/>
    </source>
</evidence>
<dbReference type="GO" id="GO:0005524">
    <property type="term" value="F:ATP binding"/>
    <property type="evidence" value="ECO:0007669"/>
    <property type="project" value="UniProtKB-KW"/>
</dbReference>
<evidence type="ECO:0000313" key="11">
    <source>
        <dbReference type="Proteomes" id="UP000738431"/>
    </source>
</evidence>
<dbReference type="InterPro" id="IPR036640">
    <property type="entry name" value="ABC1_TM_sf"/>
</dbReference>
<dbReference type="EMBL" id="CP139781">
    <property type="protein sequence ID" value="WRQ88747.1"/>
    <property type="molecule type" value="Genomic_DNA"/>
</dbReference>
<dbReference type="Gene3D" id="3.40.50.300">
    <property type="entry name" value="P-loop containing nucleotide triphosphate hydrolases"/>
    <property type="match status" value="1"/>
</dbReference>
<dbReference type="SUPFAM" id="SSF90123">
    <property type="entry name" value="ABC transporter transmembrane region"/>
    <property type="match status" value="1"/>
</dbReference>
<dbReference type="PROSITE" id="PS50893">
    <property type="entry name" value="ABC_TRANSPORTER_2"/>
    <property type="match status" value="1"/>
</dbReference>
<reference evidence="10 11" key="2">
    <citation type="submission" date="2023-12" db="EMBL/GenBank/DDBJ databases">
        <title>Description of an unclassified Opitutus bacterium of Verrucomicrobiota.</title>
        <authorList>
            <person name="Zhang D.-F."/>
        </authorList>
    </citation>
    <scope>NUCLEOTIDE SEQUENCE [LARGE SCALE GENOMIC DNA]</scope>
    <source>
        <strain evidence="10 11">WL0086</strain>
    </source>
</reference>
<feature type="transmembrane region" description="Helical" evidence="7">
    <location>
        <begin position="52"/>
        <end position="73"/>
    </location>
</feature>
<dbReference type="PANTHER" id="PTHR24221:SF654">
    <property type="entry name" value="ATP-BINDING CASSETTE SUB-FAMILY B MEMBER 6"/>
    <property type="match status" value="1"/>
</dbReference>
<evidence type="ECO:0000256" key="2">
    <source>
        <dbReference type="ARBA" id="ARBA00022692"/>
    </source>
</evidence>
<dbReference type="CDD" id="cd18552">
    <property type="entry name" value="ABC_6TM_MsbA_like"/>
    <property type="match status" value="1"/>
</dbReference>
<accession>A0ABZ1CBQ7</accession>
<dbReference type="Proteomes" id="UP000738431">
    <property type="component" value="Chromosome"/>
</dbReference>
<evidence type="ECO:0000256" key="1">
    <source>
        <dbReference type="ARBA" id="ARBA00004651"/>
    </source>
</evidence>
<reference evidence="10 11" key="1">
    <citation type="submission" date="2021-08" db="EMBL/GenBank/DDBJ databases">
        <authorList>
            <person name="Zhang D."/>
            <person name="Zhang A."/>
            <person name="Wang L."/>
        </authorList>
    </citation>
    <scope>NUCLEOTIDE SEQUENCE [LARGE SCALE GENOMIC DNA]</scope>
    <source>
        <strain evidence="10 11">WL0086</strain>
    </source>
</reference>
<evidence type="ECO:0000259" key="8">
    <source>
        <dbReference type="PROSITE" id="PS50893"/>
    </source>
</evidence>
<feature type="transmembrane region" description="Helical" evidence="7">
    <location>
        <begin position="142"/>
        <end position="161"/>
    </location>
</feature>
<keyword evidence="11" id="KW-1185">Reference proteome</keyword>
<feature type="domain" description="ABC transporter" evidence="8">
    <location>
        <begin position="341"/>
        <end position="575"/>
    </location>
</feature>
<evidence type="ECO:0000259" key="9">
    <source>
        <dbReference type="PROSITE" id="PS50929"/>
    </source>
</evidence>
<dbReference type="PROSITE" id="PS00211">
    <property type="entry name" value="ABC_TRANSPORTER_1"/>
    <property type="match status" value="1"/>
</dbReference>
<evidence type="ECO:0000256" key="6">
    <source>
        <dbReference type="ARBA" id="ARBA00023136"/>
    </source>
</evidence>
<organism evidence="10 11">
    <name type="scientific">Actomonas aquatica</name>
    <dbReference type="NCBI Taxonomy" id="2866162"/>
    <lineage>
        <taxon>Bacteria</taxon>
        <taxon>Pseudomonadati</taxon>
        <taxon>Verrucomicrobiota</taxon>
        <taxon>Opitutia</taxon>
        <taxon>Opitutales</taxon>
        <taxon>Opitutaceae</taxon>
        <taxon>Actomonas</taxon>
    </lineage>
</organism>
<keyword evidence="3" id="KW-0547">Nucleotide-binding</keyword>
<protein>
    <submittedName>
        <fullName evidence="10">ABC transporter ATP-binding protein</fullName>
    </submittedName>
</protein>
<dbReference type="PROSITE" id="PS50929">
    <property type="entry name" value="ABC_TM1F"/>
    <property type="match status" value="1"/>
</dbReference>
<dbReference type="InterPro" id="IPR003593">
    <property type="entry name" value="AAA+_ATPase"/>
</dbReference>
<name>A0ABZ1CBQ7_9BACT</name>
<feature type="domain" description="ABC transmembrane type-1" evidence="9">
    <location>
        <begin position="19"/>
        <end position="307"/>
    </location>
</feature>
<dbReference type="SUPFAM" id="SSF52540">
    <property type="entry name" value="P-loop containing nucleoside triphosphate hydrolases"/>
    <property type="match status" value="1"/>
</dbReference>
<dbReference type="RefSeq" id="WP_221031845.1">
    <property type="nucleotide sequence ID" value="NZ_CP139781.1"/>
</dbReference>
<dbReference type="InterPro" id="IPR039421">
    <property type="entry name" value="Type_1_exporter"/>
</dbReference>
<proteinExistence type="predicted"/>
<sequence length="582" mass="63616">MKRFRPFLGYLKPVKGTLIAALFCGLIFGAANGAGLPLMMKWVFPQIFAEDAVALTTMELLLVAAWLPLIFVIRGLSGYANVYLVQLAGVKVLERIRLDFFSKLQRLPLSFLQRQSSGDLISRGLADTNQLQFTLTFAANEIIRQPATLLGSIGFLVWVAFNERGVALVLVCLAVVPLCVLPIRFIGKKIVRRAQEVQTELGSITGRFSENLAAAREVRAFGLEEREVGKFSGISSALVRFQMKVVKYQQALNPAIEIISAVGISITLIYAYRVGVELESFLSLITALYLSYEPIKKLGGLNNELKKGSAALARIETVLNEPVTINDPADPQPFDQVRGDISMENVAFAYRGSELVLQDINVHIPAGTVCALVGPSGAGKSTFANLVPRFYEAAAGAVKIDGTDVRDVTLADLRRHIGIVSQESVLFDDTVYNNLLVSRPNATRQDVEAAARAAYAHDFIMSLPHGYDTVVGERGASLSGGQRQRLALARAFLRDAPILILDEATSALDSESEAFIQWALRELVVGKTVLIIAHRFSTIRDASMILVFDRGRVAARGTHAELLESSPLYKTLYNRQATLSSE</sequence>
<evidence type="ECO:0000256" key="4">
    <source>
        <dbReference type="ARBA" id="ARBA00022840"/>
    </source>
</evidence>
<keyword evidence="2 7" id="KW-0812">Transmembrane</keyword>
<keyword evidence="6 7" id="KW-0472">Membrane</keyword>
<feature type="transmembrane region" description="Helical" evidence="7">
    <location>
        <begin position="251"/>
        <end position="272"/>
    </location>
</feature>
<dbReference type="InterPro" id="IPR027417">
    <property type="entry name" value="P-loop_NTPase"/>
</dbReference>
<keyword evidence="5 7" id="KW-1133">Transmembrane helix</keyword>
<dbReference type="InterPro" id="IPR011527">
    <property type="entry name" value="ABC1_TM_dom"/>
</dbReference>
<dbReference type="Gene3D" id="1.20.1560.10">
    <property type="entry name" value="ABC transporter type 1, transmembrane domain"/>
    <property type="match status" value="1"/>
</dbReference>